<protein>
    <submittedName>
        <fullName evidence="2">Uncharacterized protein</fullName>
    </submittedName>
</protein>
<feature type="chain" id="PRO_5040973985" evidence="1">
    <location>
        <begin position="20"/>
        <end position="252"/>
    </location>
</feature>
<proteinExistence type="predicted"/>
<dbReference type="EMBL" id="JANBUW010000110">
    <property type="protein sequence ID" value="KAJ2849054.1"/>
    <property type="molecule type" value="Genomic_DNA"/>
</dbReference>
<dbReference type="Proteomes" id="UP001139887">
    <property type="component" value="Unassembled WGS sequence"/>
</dbReference>
<reference evidence="2" key="1">
    <citation type="submission" date="2022-07" db="EMBL/GenBank/DDBJ databases">
        <title>Phylogenomic reconstructions and comparative analyses of Kickxellomycotina fungi.</title>
        <authorList>
            <person name="Reynolds N.K."/>
            <person name="Stajich J.E."/>
            <person name="Barry K."/>
            <person name="Grigoriev I.V."/>
            <person name="Crous P."/>
            <person name="Smith M.E."/>
        </authorList>
    </citation>
    <scope>NUCLEOTIDE SEQUENCE</scope>
    <source>
        <strain evidence="2">NRRL 1566</strain>
    </source>
</reference>
<accession>A0A9W8I6A7</accession>
<dbReference type="AlphaFoldDB" id="A0A9W8I6A7"/>
<evidence type="ECO:0000313" key="2">
    <source>
        <dbReference type="EMBL" id="KAJ2849054.1"/>
    </source>
</evidence>
<sequence length="252" mass="26130">MQTFSAITLFIAAATSASAAPLAVRQAIGQPGWDFSSINGPTALSNPTINNGALAEGSLDSSTSFDGAAIVNPIGNSMAEFNSNNNVHDNILENPNFNVASNTNGGVVVGNNNQVFPALDRNQHIVFKRQAPIDASSVNAPAAINDPTVNNGALSQGSTDADLSFDGANVQNPVGNTLAQVNDNTEVADNNFVDPNWNSISNNNGPAIAGNDNTVIPINNEGMIVNLDPGFLAAQHAQQAALLRQFIHPGLF</sequence>
<keyword evidence="3" id="KW-1185">Reference proteome</keyword>
<evidence type="ECO:0000313" key="3">
    <source>
        <dbReference type="Proteomes" id="UP001139887"/>
    </source>
</evidence>
<comment type="caution">
    <text evidence="2">The sequence shown here is derived from an EMBL/GenBank/DDBJ whole genome shotgun (WGS) entry which is preliminary data.</text>
</comment>
<feature type="signal peptide" evidence="1">
    <location>
        <begin position="1"/>
        <end position="19"/>
    </location>
</feature>
<keyword evidence="1" id="KW-0732">Signal</keyword>
<organism evidence="2 3">
    <name type="scientific">Coemansia brasiliensis</name>
    <dbReference type="NCBI Taxonomy" id="2650707"/>
    <lineage>
        <taxon>Eukaryota</taxon>
        <taxon>Fungi</taxon>
        <taxon>Fungi incertae sedis</taxon>
        <taxon>Zoopagomycota</taxon>
        <taxon>Kickxellomycotina</taxon>
        <taxon>Kickxellomycetes</taxon>
        <taxon>Kickxellales</taxon>
        <taxon>Kickxellaceae</taxon>
        <taxon>Coemansia</taxon>
    </lineage>
</organism>
<dbReference type="OrthoDB" id="5560607at2759"/>
<gene>
    <name evidence="2" type="ORF">IWW36_002910</name>
</gene>
<evidence type="ECO:0000256" key="1">
    <source>
        <dbReference type="SAM" id="SignalP"/>
    </source>
</evidence>
<name>A0A9W8I6A7_9FUNG</name>